<organism evidence="1 2">
    <name type="scientific">Microbulbifer celer</name>
    <dbReference type="NCBI Taxonomy" id="435905"/>
    <lineage>
        <taxon>Bacteria</taxon>
        <taxon>Pseudomonadati</taxon>
        <taxon>Pseudomonadota</taxon>
        <taxon>Gammaproteobacteria</taxon>
        <taxon>Cellvibrionales</taxon>
        <taxon>Microbulbiferaceae</taxon>
        <taxon>Microbulbifer</taxon>
    </lineage>
</organism>
<name>A0ABW3U5M4_9GAMM</name>
<evidence type="ECO:0000313" key="1">
    <source>
        <dbReference type="EMBL" id="MFD1216143.1"/>
    </source>
</evidence>
<keyword evidence="2" id="KW-1185">Reference proteome</keyword>
<dbReference type="EMBL" id="JBHTLR010000007">
    <property type="protein sequence ID" value="MFD1216143.1"/>
    <property type="molecule type" value="Genomic_DNA"/>
</dbReference>
<sequence length="106" mass="12427">MYYSMTDLIWLFLLAVVGYYLWSGMAAKDRVRRIVKAHCAETGVQLLDDTVMLVRTRIKRDTRGQVRLLRQYEFEFTSTGERRYSGIAVLHGQKVRQIQLSPYHLA</sequence>
<dbReference type="Proteomes" id="UP001597264">
    <property type="component" value="Unassembled WGS sequence"/>
</dbReference>
<dbReference type="RefSeq" id="WP_230438254.1">
    <property type="nucleotide sequence ID" value="NZ_CP087715.1"/>
</dbReference>
<evidence type="ECO:0000313" key="2">
    <source>
        <dbReference type="Proteomes" id="UP001597264"/>
    </source>
</evidence>
<dbReference type="InterPro" id="IPR021732">
    <property type="entry name" value="DUF3301"/>
</dbReference>
<accession>A0ABW3U5M4</accession>
<protein>
    <submittedName>
        <fullName evidence="1">DUF3301 domain-containing protein</fullName>
    </submittedName>
</protein>
<dbReference type="Pfam" id="PF11743">
    <property type="entry name" value="DUF3301"/>
    <property type="match status" value="1"/>
</dbReference>
<proteinExistence type="predicted"/>
<gene>
    <name evidence="1" type="ORF">ACFQ2X_06000</name>
</gene>
<reference evidence="2" key="1">
    <citation type="journal article" date="2019" name="Int. J. Syst. Evol. Microbiol.">
        <title>The Global Catalogue of Microorganisms (GCM) 10K type strain sequencing project: providing services to taxonomists for standard genome sequencing and annotation.</title>
        <authorList>
            <consortium name="The Broad Institute Genomics Platform"/>
            <consortium name="The Broad Institute Genome Sequencing Center for Infectious Disease"/>
            <person name="Wu L."/>
            <person name="Ma J."/>
        </authorList>
    </citation>
    <scope>NUCLEOTIDE SEQUENCE [LARGE SCALE GENOMIC DNA]</scope>
    <source>
        <strain evidence="2">CCUG 54356</strain>
    </source>
</reference>
<comment type="caution">
    <text evidence="1">The sequence shown here is derived from an EMBL/GenBank/DDBJ whole genome shotgun (WGS) entry which is preliminary data.</text>
</comment>